<comment type="caution">
    <text evidence="2">The sequence shown here is derived from an EMBL/GenBank/DDBJ whole genome shotgun (WGS) entry which is preliminary data.</text>
</comment>
<evidence type="ECO:0008006" key="4">
    <source>
        <dbReference type="Google" id="ProtNLM"/>
    </source>
</evidence>
<keyword evidence="1" id="KW-0732">Signal</keyword>
<name>A0ABT5QX34_9GAMM</name>
<dbReference type="EMBL" id="JAJUBC010000004">
    <property type="protein sequence ID" value="MDD1792495.1"/>
    <property type="molecule type" value="Genomic_DNA"/>
</dbReference>
<accession>A0ABT5QX34</accession>
<dbReference type="Proteomes" id="UP001149400">
    <property type="component" value="Unassembled WGS sequence"/>
</dbReference>
<evidence type="ECO:0000313" key="3">
    <source>
        <dbReference type="Proteomes" id="UP001149400"/>
    </source>
</evidence>
<evidence type="ECO:0000256" key="1">
    <source>
        <dbReference type="SAM" id="SignalP"/>
    </source>
</evidence>
<gene>
    <name evidence="2" type="ORF">LRP50_05055</name>
</gene>
<protein>
    <recommendedName>
        <fullName evidence="4">Secreted protein</fullName>
    </recommendedName>
</protein>
<keyword evidence="3" id="KW-1185">Reference proteome</keyword>
<feature type="chain" id="PRO_5046822585" description="Secreted protein" evidence="1">
    <location>
        <begin position="24"/>
        <end position="65"/>
    </location>
</feature>
<dbReference type="RefSeq" id="WP_274163396.1">
    <property type="nucleotide sequence ID" value="NZ_JAJUBC010000004.1"/>
</dbReference>
<evidence type="ECO:0000313" key="2">
    <source>
        <dbReference type="EMBL" id="MDD1792495.1"/>
    </source>
</evidence>
<organism evidence="2 3">
    <name type="scientific">Enterovibrio gelatinilyticus</name>
    <dbReference type="NCBI Taxonomy" id="2899819"/>
    <lineage>
        <taxon>Bacteria</taxon>
        <taxon>Pseudomonadati</taxon>
        <taxon>Pseudomonadota</taxon>
        <taxon>Gammaproteobacteria</taxon>
        <taxon>Vibrionales</taxon>
        <taxon>Vibrionaceae</taxon>
        <taxon>Enterovibrio</taxon>
    </lineage>
</organism>
<proteinExistence type="predicted"/>
<feature type="signal peptide" evidence="1">
    <location>
        <begin position="1"/>
        <end position="23"/>
    </location>
</feature>
<sequence length="65" mass="6929">MRILKTIVMLTVVVASGMGVAQASGTQAGPTLWERTCIINGEPTVMPPILCKGRGGEVPEQYQNE</sequence>
<reference evidence="2" key="1">
    <citation type="submission" date="2021-12" db="EMBL/GenBank/DDBJ databases">
        <title>Enterovibrio ZSDZ35 sp. nov. and Enterovibrio ZSDZ42 sp. nov., isolated from coastal seawater in Qingdao.</title>
        <authorList>
            <person name="Zhang P."/>
        </authorList>
    </citation>
    <scope>NUCLEOTIDE SEQUENCE</scope>
    <source>
        <strain evidence="2">ZSDZ42</strain>
    </source>
</reference>